<keyword evidence="1" id="KW-0433">Leucine-rich repeat</keyword>
<gene>
    <name evidence="5" type="ORF">V5N11_001322</name>
</gene>
<evidence type="ECO:0000256" key="1">
    <source>
        <dbReference type="ARBA" id="ARBA00022614"/>
    </source>
</evidence>
<dbReference type="InterPro" id="IPR000157">
    <property type="entry name" value="TIR_dom"/>
</dbReference>
<name>A0ABD1AQG9_CARAN</name>
<dbReference type="Gene3D" id="3.80.10.10">
    <property type="entry name" value="Ribonuclease Inhibitor"/>
    <property type="match status" value="2"/>
</dbReference>
<dbReference type="Pfam" id="PF07725">
    <property type="entry name" value="LRR_3"/>
    <property type="match status" value="1"/>
</dbReference>
<keyword evidence="3" id="KW-0520">NAD</keyword>
<dbReference type="PANTHER" id="PTHR11017">
    <property type="entry name" value="LEUCINE-RICH REPEAT-CONTAINING PROTEIN"/>
    <property type="match status" value="1"/>
</dbReference>
<organism evidence="5 6">
    <name type="scientific">Cardamine amara subsp. amara</name>
    <dbReference type="NCBI Taxonomy" id="228776"/>
    <lineage>
        <taxon>Eukaryota</taxon>
        <taxon>Viridiplantae</taxon>
        <taxon>Streptophyta</taxon>
        <taxon>Embryophyta</taxon>
        <taxon>Tracheophyta</taxon>
        <taxon>Spermatophyta</taxon>
        <taxon>Magnoliopsida</taxon>
        <taxon>eudicotyledons</taxon>
        <taxon>Gunneridae</taxon>
        <taxon>Pentapetalae</taxon>
        <taxon>rosids</taxon>
        <taxon>malvids</taxon>
        <taxon>Brassicales</taxon>
        <taxon>Brassicaceae</taxon>
        <taxon>Cardamineae</taxon>
        <taxon>Cardamine</taxon>
    </lineage>
</organism>
<reference evidence="5 6" key="1">
    <citation type="submission" date="2024-04" db="EMBL/GenBank/DDBJ databases">
        <title>Genome assembly C_amara_ONT_v2.</title>
        <authorList>
            <person name="Yant L."/>
            <person name="Moore C."/>
            <person name="Slenker M."/>
        </authorList>
    </citation>
    <scope>NUCLEOTIDE SEQUENCE [LARGE SCALE GENOMIC DNA]</scope>
    <source>
        <tissue evidence="5">Leaf</tissue>
    </source>
</reference>
<evidence type="ECO:0000313" key="6">
    <source>
        <dbReference type="Proteomes" id="UP001558713"/>
    </source>
</evidence>
<dbReference type="EMBL" id="JBANAX010000514">
    <property type="protein sequence ID" value="KAL1205614.1"/>
    <property type="molecule type" value="Genomic_DNA"/>
</dbReference>
<dbReference type="Gene3D" id="3.40.50.300">
    <property type="entry name" value="P-loop containing nucleotide triphosphate hydrolases"/>
    <property type="match status" value="1"/>
</dbReference>
<dbReference type="InterPro" id="IPR002182">
    <property type="entry name" value="NB-ARC"/>
</dbReference>
<dbReference type="SUPFAM" id="SSF52058">
    <property type="entry name" value="L domain-like"/>
    <property type="match status" value="1"/>
</dbReference>
<dbReference type="PROSITE" id="PS50104">
    <property type="entry name" value="TIR"/>
    <property type="match status" value="1"/>
</dbReference>
<dbReference type="SUPFAM" id="SSF52200">
    <property type="entry name" value="Toll/Interleukin receptor TIR domain"/>
    <property type="match status" value="1"/>
</dbReference>
<dbReference type="FunFam" id="3.80.10.10:FF:000386">
    <property type="entry name" value="Disease resistance protein RPS4"/>
    <property type="match status" value="1"/>
</dbReference>
<dbReference type="InterPro" id="IPR035897">
    <property type="entry name" value="Toll_tir_struct_dom_sf"/>
</dbReference>
<dbReference type="InterPro" id="IPR027417">
    <property type="entry name" value="P-loop_NTPase"/>
</dbReference>
<dbReference type="InterPro" id="IPR044974">
    <property type="entry name" value="Disease_R_plants"/>
</dbReference>
<dbReference type="Gene3D" id="1.10.8.430">
    <property type="entry name" value="Helical domain of apoptotic protease-activating factors"/>
    <property type="match status" value="1"/>
</dbReference>
<evidence type="ECO:0000313" key="5">
    <source>
        <dbReference type="EMBL" id="KAL1205614.1"/>
    </source>
</evidence>
<dbReference type="InterPro" id="IPR001611">
    <property type="entry name" value="Leu-rich_rpt"/>
</dbReference>
<dbReference type="InterPro" id="IPR011713">
    <property type="entry name" value="Leu-rich_rpt_3"/>
</dbReference>
<dbReference type="SMART" id="SM00255">
    <property type="entry name" value="TIR"/>
    <property type="match status" value="1"/>
</dbReference>
<dbReference type="SUPFAM" id="SSF52540">
    <property type="entry name" value="P-loop containing nucleoside triphosphate hydrolases"/>
    <property type="match status" value="1"/>
</dbReference>
<dbReference type="PRINTS" id="PR00364">
    <property type="entry name" value="DISEASERSIST"/>
</dbReference>
<dbReference type="Pfam" id="PF00560">
    <property type="entry name" value="LRR_1"/>
    <property type="match status" value="1"/>
</dbReference>
<keyword evidence="2" id="KW-0677">Repeat</keyword>
<keyword evidence="6" id="KW-1185">Reference proteome</keyword>
<evidence type="ECO:0000256" key="3">
    <source>
        <dbReference type="ARBA" id="ARBA00023027"/>
    </source>
</evidence>
<dbReference type="Proteomes" id="UP001558713">
    <property type="component" value="Unassembled WGS sequence"/>
</dbReference>
<dbReference type="Pfam" id="PF23282">
    <property type="entry name" value="WHD_ROQ1"/>
    <property type="match status" value="1"/>
</dbReference>
<evidence type="ECO:0000259" key="4">
    <source>
        <dbReference type="PROSITE" id="PS50104"/>
    </source>
</evidence>
<accession>A0ABD1AQG9</accession>
<sequence>MAISLLYLARLVFLAVFVGLRRRLLHFLRKPDTPKLTQLRIHVPASVPLSVESENSLPRSLWTYDVFLSFRGTDVRKSFVSHLYKALNKEGIKVFHDDKALQRGSLIWDGLVKAIDQSRFAIVVISKGYATSRWCLEELSLMAHLAEKKRLELIPIFYEIDPSDLKRRSGCFNDALEKHELRYDLETVGRWRMALAQVGNISGWDSKSRNEESELVQEVVRDLSDRLFSDSDSSSDTDGLVGMISHMRSVESLLSLDSGDVRMIGIWGMGGIGKTTIAKFVCKRLSSKFDGACLLENVNKEFEQYGSSHMRQKVLSQILRQKELNSWDGDSVVMKRRLRGKMVLLVLDNVDNIEQLQELVGSLEWFGPGSRIVITTRDKRVLEQHDVEYIYEVKPLKITQALQLFSKHAFKQPRPPKDSAELSIDILKQLDGLPLAICVAGATLYRRDIADWEHYLYQLRTNVNSSVAKALRKSFEALNKQEKLIFLYVACCFNGKHMHRVSKVLDLFIVSGHRPLRSTLSIRTLTEKCLISISTTKRLWVHDLLQDMARDIICEGKEENPWKRKMLWNFMDINNVLCENMGSEAIEVESLLLDMPKGKELYIRPEIFERMYNLKMLKFYNNSTAKGSTICMPDGLVYLPMLRYLHWQAYTLKSLPSRFCTTYLVELNLPNSLVETLWNGNQDLGNLRRMNLRGCRRLLEIPDLSKATSLENLNLDNCESLVELTESVRHLKNLGVLELSGCKKLKKFPNNINLRSLRILHLERCSSVEEFPFLSENVKTISLDETAIEEVPASIERLTQLKTLHLSGCKKLKNLPNAIRNMDSLTILWLSDCPNITLFPEVGDNIESLALKGTAIEEVPATIGDKSRLIYLNMSGCQRLKNLPPTLKNLAHLRFLFLRGCINITQRPETAGRMRALDLNGTSIVEISQPVQSDDEPLDMPRLAQYIFQSVKEHVRNQRSMKL</sequence>
<dbReference type="Pfam" id="PF01582">
    <property type="entry name" value="TIR"/>
    <property type="match status" value="1"/>
</dbReference>
<comment type="caution">
    <text evidence="5">The sequence shown here is derived from an EMBL/GenBank/DDBJ whole genome shotgun (WGS) entry which is preliminary data.</text>
</comment>
<dbReference type="InterPro" id="IPR032675">
    <property type="entry name" value="LRR_dom_sf"/>
</dbReference>
<dbReference type="InterPro" id="IPR058192">
    <property type="entry name" value="WHD_ROQ1-like"/>
</dbReference>
<dbReference type="AlphaFoldDB" id="A0ABD1AQG9"/>
<dbReference type="PANTHER" id="PTHR11017:SF483">
    <property type="entry name" value="TIR DOMAIN-CONTAINING PROTEIN"/>
    <property type="match status" value="1"/>
</dbReference>
<proteinExistence type="predicted"/>
<dbReference type="Pfam" id="PF00931">
    <property type="entry name" value="NB-ARC"/>
    <property type="match status" value="1"/>
</dbReference>
<protein>
    <submittedName>
        <fullName evidence="5">Disease resistance protein Roq1</fullName>
    </submittedName>
</protein>
<dbReference type="InterPro" id="IPR042197">
    <property type="entry name" value="Apaf_helical"/>
</dbReference>
<evidence type="ECO:0000256" key="2">
    <source>
        <dbReference type="ARBA" id="ARBA00022737"/>
    </source>
</evidence>
<dbReference type="FunFam" id="3.40.50.10140:FF:000007">
    <property type="entry name" value="Disease resistance protein (TIR-NBS-LRR class)"/>
    <property type="match status" value="1"/>
</dbReference>
<feature type="domain" description="TIR" evidence="4">
    <location>
        <begin position="62"/>
        <end position="227"/>
    </location>
</feature>
<dbReference type="Gene3D" id="3.40.50.10140">
    <property type="entry name" value="Toll/interleukin-1 receptor homology (TIR) domain"/>
    <property type="match status" value="1"/>
</dbReference>